<gene>
    <name evidence="6" type="ORF">EIP91_004509</name>
</gene>
<keyword evidence="4" id="KW-0560">Oxidoreductase</keyword>
<feature type="domain" description="Glyceraldehyde 3-phosphate dehydrogenase NAD(P) binding" evidence="5">
    <location>
        <begin position="5"/>
        <end position="95"/>
    </location>
</feature>
<proteinExistence type="inferred from homology"/>
<comment type="subcellular location">
    <subcellularLocation>
        <location evidence="1">Cytoplasm</location>
    </subcellularLocation>
</comment>
<dbReference type="SUPFAM" id="SSF51735">
    <property type="entry name" value="NAD(P)-binding Rossmann-fold domains"/>
    <property type="match status" value="1"/>
</dbReference>
<evidence type="ECO:0000256" key="1">
    <source>
        <dbReference type="ARBA" id="ARBA00004496"/>
    </source>
</evidence>
<name>A0A4R0RK19_9APHY</name>
<evidence type="ECO:0000313" key="6">
    <source>
        <dbReference type="EMBL" id="TCD64128.1"/>
    </source>
</evidence>
<dbReference type="SMART" id="SM00846">
    <property type="entry name" value="Gp_dh_N"/>
    <property type="match status" value="1"/>
</dbReference>
<dbReference type="Gene3D" id="3.40.50.720">
    <property type="entry name" value="NAD(P)-binding Rossmann-like Domain"/>
    <property type="match status" value="1"/>
</dbReference>
<reference evidence="6 7" key="1">
    <citation type="submission" date="2018-11" db="EMBL/GenBank/DDBJ databases">
        <title>Genome assembly of Steccherinum ochraceum LE-BIN_3174, the white-rot fungus of the Steccherinaceae family (The Residual Polyporoid clade, Polyporales, Basidiomycota).</title>
        <authorList>
            <person name="Fedorova T.V."/>
            <person name="Glazunova O.A."/>
            <person name="Landesman E.O."/>
            <person name="Moiseenko K.V."/>
            <person name="Psurtseva N.V."/>
            <person name="Savinova O.S."/>
            <person name="Shakhova N.V."/>
            <person name="Tyazhelova T.V."/>
            <person name="Vasina D.V."/>
        </authorList>
    </citation>
    <scope>NUCLEOTIDE SEQUENCE [LARGE SCALE GENOMIC DNA]</scope>
    <source>
        <strain evidence="6 7">LE-BIN_3174</strain>
    </source>
</reference>
<dbReference type="AlphaFoldDB" id="A0A4R0RK19"/>
<evidence type="ECO:0000259" key="5">
    <source>
        <dbReference type="SMART" id="SM00846"/>
    </source>
</evidence>
<dbReference type="STRING" id="92696.A0A4R0RK19"/>
<comment type="similarity">
    <text evidence="2">Belongs to the glyceraldehyde-3-phosphate dehydrogenase family.</text>
</comment>
<dbReference type="OrthoDB" id="1152826at2759"/>
<dbReference type="InterPro" id="IPR036291">
    <property type="entry name" value="NAD(P)-bd_dom_sf"/>
</dbReference>
<keyword evidence="3" id="KW-0963">Cytoplasm</keyword>
<dbReference type="InterPro" id="IPR020831">
    <property type="entry name" value="GlycerAld/Erythrose_P_DH"/>
</dbReference>
<comment type="caution">
    <text evidence="6">The sequence shown here is derived from an EMBL/GenBank/DDBJ whole genome shotgun (WGS) entry which is preliminary data.</text>
</comment>
<protein>
    <recommendedName>
        <fullName evidence="5">Glyceraldehyde 3-phosphate dehydrogenase NAD(P) binding domain-containing protein</fullName>
    </recommendedName>
</protein>
<dbReference type="PANTHER" id="PTHR10836:SF76">
    <property type="entry name" value="GLYCERALDEHYDE-3-PHOSPHATE DEHYDROGENASE-RELATED"/>
    <property type="match status" value="1"/>
</dbReference>
<dbReference type="GO" id="GO:0004365">
    <property type="term" value="F:glyceraldehyde-3-phosphate dehydrogenase (NAD+) (phosphorylating) activity"/>
    <property type="evidence" value="ECO:0007669"/>
    <property type="project" value="TreeGrafter"/>
</dbReference>
<dbReference type="Pfam" id="PF00044">
    <property type="entry name" value="Gp_dh_N"/>
    <property type="match status" value="1"/>
</dbReference>
<accession>A0A4R0RK19</accession>
<organism evidence="6 7">
    <name type="scientific">Steccherinum ochraceum</name>
    <dbReference type="NCBI Taxonomy" id="92696"/>
    <lineage>
        <taxon>Eukaryota</taxon>
        <taxon>Fungi</taxon>
        <taxon>Dikarya</taxon>
        <taxon>Basidiomycota</taxon>
        <taxon>Agaricomycotina</taxon>
        <taxon>Agaricomycetes</taxon>
        <taxon>Polyporales</taxon>
        <taxon>Steccherinaceae</taxon>
        <taxon>Steccherinum</taxon>
    </lineage>
</organism>
<dbReference type="GO" id="GO:0051287">
    <property type="term" value="F:NAD binding"/>
    <property type="evidence" value="ECO:0007669"/>
    <property type="project" value="InterPro"/>
</dbReference>
<evidence type="ECO:0000313" key="7">
    <source>
        <dbReference type="Proteomes" id="UP000292702"/>
    </source>
</evidence>
<keyword evidence="7" id="KW-1185">Reference proteome</keyword>
<dbReference type="InterPro" id="IPR020828">
    <property type="entry name" value="GlycerAld_3-P_DH_NAD(P)-bd"/>
</dbReference>
<evidence type="ECO:0000256" key="4">
    <source>
        <dbReference type="ARBA" id="ARBA00023002"/>
    </source>
</evidence>
<evidence type="ECO:0000256" key="2">
    <source>
        <dbReference type="ARBA" id="ARBA00007406"/>
    </source>
</evidence>
<dbReference type="PANTHER" id="PTHR10836">
    <property type="entry name" value="GLYCERALDEHYDE 3-PHOSPHATE DEHYDROGENASE"/>
    <property type="match status" value="1"/>
</dbReference>
<dbReference type="EMBL" id="RWJN01000254">
    <property type="protein sequence ID" value="TCD64128.1"/>
    <property type="molecule type" value="Genomic_DNA"/>
</dbReference>
<sequence length="95" mass="10848">MLTSFGRIGRIVLRNVFAREDDLKVKTSKTEVENVEVEIVAVNDPFIDLEYMVYMLKYDSVHGRFSGKVEAKDGKLWINDKPVSVFAEKDPAQIP</sequence>
<evidence type="ECO:0000256" key="3">
    <source>
        <dbReference type="ARBA" id="ARBA00022490"/>
    </source>
</evidence>
<dbReference type="GO" id="GO:0005829">
    <property type="term" value="C:cytosol"/>
    <property type="evidence" value="ECO:0007669"/>
    <property type="project" value="TreeGrafter"/>
</dbReference>
<dbReference type="Proteomes" id="UP000292702">
    <property type="component" value="Unassembled WGS sequence"/>
</dbReference>
<dbReference type="GO" id="GO:0006096">
    <property type="term" value="P:glycolytic process"/>
    <property type="evidence" value="ECO:0007669"/>
    <property type="project" value="TreeGrafter"/>
</dbReference>